<dbReference type="InterPro" id="IPR036265">
    <property type="entry name" value="HIT-like_sf"/>
</dbReference>
<accession>A0A1G1WYD1</accession>
<feature type="domain" description="HIT" evidence="4">
    <location>
        <begin position="7"/>
        <end position="105"/>
    </location>
</feature>
<dbReference type="EMBL" id="MHDA01000006">
    <property type="protein sequence ID" value="OGY32772.1"/>
    <property type="molecule type" value="Genomic_DNA"/>
</dbReference>
<organism evidence="5 6">
    <name type="scientific">Candidatus Woykebacteria bacterium RIFCSPLOWO2_01_FULL_41_12</name>
    <dbReference type="NCBI Taxonomy" id="1802604"/>
    <lineage>
        <taxon>Bacteria</taxon>
        <taxon>Candidatus Woykeibacteriota</taxon>
    </lineage>
</organism>
<sequence length="105" mass="12247">MSQKNCIFCKIIREELPTEFIHKDEDVYVFRDINPKAPVHLLVVPRLHIKSFLDLQGNQYSLLTKLAKVIQRLVRSQKLQSGYRVVVNGGTRQEVEHLHFHLLGD</sequence>
<dbReference type="PANTHER" id="PTHR23089">
    <property type="entry name" value="HISTIDINE TRIAD HIT PROTEIN"/>
    <property type="match status" value="1"/>
</dbReference>
<dbReference type="Proteomes" id="UP000179279">
    <property type="component" value="Unassembled WGS sequence"/>
</dbReference>
<dbReference type="GO" id="GO:0003824">
    <property type="term" value="F:catalytic activity"/>
    <property type="evidence" value="ECO:0007669"/>
    <property type="project" value="InterPro"/>
</dbReference>
<dbReference type="AlphaFoldDB" id="A0A1G1WYD1"/>
<dbReference type="Gene3D" id="3.30.428.10">
    <property type="entry name" value="HIT-like"/>
    <property type="match status" value="1"/>
</dbReference>
<protein>
    <recommendedName>
        <fullName evidence="4">HIT domain-containing protein</fullName>
    </recommendedName>
</protein>
<evidence type="ECO:0000256" key="1">
    <source>
        <dbReference type="PIRSR" id="PIRSR601310-1"/>
    </source>
</evidence>
<evidence type="ECO:0000256" key="3">
    <source>
        <dbReference type="PROSITE-ProRule" id="PRU00464"/>
    </source>
</evidence>
<evidence type="ECO:0000313" key="5">
    <source>
        <dbReference type="EMBL" id="OGY32772.1"/>
    </source>
</evidence>
<reference evidence="5 6" key="1">
    <citation type="journal article" date="2016" name="Nat. Commun.">
        <title>Thousands of microbial genomes shed light on interconnected biogeochemical processes in an aquifer system.</title>
        <authorList>
            <person name="Anantharaman K."/>
            <person name="Brown C.T."/>
            <person name="Hug L.A."/>
            <person name="Sharon I."/>
            <person name="Castelle C.J."/>
            <person name="Probst A.J."/>
            <person name="Thomas B.C."/>
            <person name="Singh A."/>
            <person name="Wilkins M.J."/>
            <person name="Karaoz U."/>
            <person name="Brodie E.L."/>
            <person name="Williams K.H."/>
            <person name="Hubbard S.S."/>
            <person name="Banfield J.F."/>
        </authorList>
    </citation>
    <scope>NUCLEOTIDE SEQUENCE [LARGE SCALE GENOMIC DNA]</scope>
</reference>
<feature type="active site" description="Tele-AMP-histidine intermediate" evidence="1">
    <location>
        <position position="99"/>
    </location>
</feature>
<dbReference type="InterPro" id="IPR011146">
    <property type="entry name" value="HIT-like"/>
</dbReference>
<dbReference type="PRINTS" id="PR00332">
    <property type="entry name" value="HISTRIAD"/>
</dbReference>
<feature type="short sequence motif" description="Histidine triad motif" evidence="2 3">
    <location>
        <begin position="97"/>
        <end position="101"/>
    </location>
</feature>
<name>A0A1G1WYD1_9BACT</name>
<proteinExistence type="predicted"/>
<evidence type="ECO:0000313" key="6">
    <source>
        <dbReference type="Proteomes" id="UP000179279"/>
    </source>
</evidence>
<evidence type="ECO:0000259" key="4">
    <source>
        <dbReference type="PROSITE" id="PS51084"/>
    </source>
</evidence>
<dbReference type="InterPro" id="IPR001310">
    <property type="entry name" value="Histidine_triad_HIT"/>
</dbReference>
<comment type="caution">
    <text evidence="5">The sequence shown here is derived from an EMBL/GenBank/DDBJ whole genome shotgun (WGS) entry which is preliminary data.</text>
</comment>
<evidence type="ECO:0000256" key="2">
    <source>
        <dbReference type="PIRSR" id="PIRSR601310-3"/>
    </source>
</evidence>
<dbReference type="SUPFAM" id="SSF54197">
    <property type="entry name" value="HIT-like"/>
    <property type="match status" value="1"/>
</dbReference>
<dbReference type="PROSITE" id="PS51084">
    <property type="entry name" value="HIT_2"/>
    <property type="match status" value="1"/>
</dbReference>
<dbReference type="Pfam" id="PF11969">
    <property type="entry name" value="DcpS_C"/>
    <property type="match status" value="1"/>
</dbReference>
<gene>
    <name evidence="5" type="ORF">A3A57_00605</name>
</gene>